<feature type="domain" description="DUF7919" evidence="1">
    <location>
        <begin position="6"/>
        <end position="128"/>
    </location>
</feature>
<evidence type="ECO:0000313" key="2">
    <source>
        <dbReference type="EMBL" id="QOQ77333.1"/>
    </source>
</evidence>
<proteinExistence type="predicted"/>
<evidence type="ECO:0000259" key="1">
    <source>
        <dbReference type="Pfam" id="PF25535"/>
    </source>
</evidence>
<dbReference type="RefSeq" id="WP_197628185.1">
    <property type="nucleotide sequence ID" value="NZ_CP063073.1"/>
</dbReference>
<sequence length="179" mass="19969">MNKTPHFADLTSYSHQIEPFTLIGVKNVGWLDVESTFPRGNIPQATFLKLRKLAGGSGRFRPLVEPIRESTCCQICGQLELLDSSGKVLPSAELWIPARETIYAAPIMILHFIDAHNYLPPKEFIAAIDGVDENIPYVADEIYKEQLRLSDWGRLSGKEKIDLAAAYIKLTSGAEPKEN</sequence>
<protein>
    <recommendedName>
        <fullName evidence="1">DUF7919 domain-containing protein</fullName>
    </recommendedName>
</protein>
<dbReference type="AlphaFoldDB" id="A0A7M1KM87"/>
<dbReference type="InterPro" id="IPR057679">
    <property type="entry name" value="DUF7919"/>
</dbReference>
<organism evidence="2 3">
    <name type="scientific">Pseudomonas poae</name>
    <dbReference type="NCBI Taxonomy" id="200451"/>
    <lineage>
        <taxon>Bacteria</taxon>
        <taxon>Pseudomonadati</taxon>
        <taxon>Pseudomonadota</taxon>
        <taxon>Gammaproteobacteria</taxon>
        <taxon>Pseudomonadales</taxon>
        <taxon>Pseudomonadaceae</taxon>
        <taxon>Pseudomonas</taxon>
    </lineage>
</organism>
<evidence type="ECO:0000313" key="3">
    <source>
        <dbReference type="Proteomes" id="UP000594923"/>
    </source>
</evidence>
<dbReference type="EMBL" id="CP063073">
    <property type="protein sequence ID" value="QOQ77333.1"/>
    <property type="molecule type" value="Genomic_DNA"/>
</dbReference>
<name>A0A7M1KM87_9PSED</name>
<dbReference type="Proteomes" id="UP000594923">
    <property type="component" value="Chromosome"/>
</dbReference>
<accession>A0A7M1KM87</accession>
<gene>
    <name evidence="2" type="ORF">IMF22_09995</name>
</gene>
<reference evidence="2 3" key="1">
    <citation type="submission" date="2020-10" db="EMBL/GenBank/DDBJ databases">
        <title>High quality whole genome sequence of Pseudomonas poae PMA22.</title>
        <authorList>
            <person name="Hernandez J.G."/>
            <person name="Rodriguez P."/>
            <person name="Cuevas C."/>
            <person name="de la Calle F."/>
            <person name="Galan B."/>
            <person name="Garcia J.L."/>
        </authorList>
    </citation>
    <scope>NUCLEOTIDE SEQUENCE [LARGE SCALE GENOMIC DNA]</scope>
    <source>
        <strain evidence="2 3">PMA22</strain>
    </source>
</reference>
<dbReference type="Pfam" id="PF25535">
    <property type="entry name" value="DUF7919"/>
    <property type="match status" value="1"/>
</dbReference>